<dbReference type="PANTHER" id="PTHR31874">
    <property type="entry name" value="CCT MOTIF FAMILY PROTEIN, EXPRESSED"/>
    <property type="match status" value="1"/>
</dbReference>
<evidence type="ECO:0000313" key="5">
    <source>
        <dbReference type="EMBL" id="KAG6761211.1"/>
    </source>
</evidence>
<proteinExistence type="predicted"/>
<feature type="domain" description="CCT" evidence="4">
    <location>
        <begin position="187"/>
        <end position="229"/>
    </location>
</feature>
<evidence type="ECO:0000313" key="6">
    <source>
        <dbReference type="Proteomes" id="UP000886885"/>
    </source>
</evidence>
<dbReference type="Pfam" id="PF06203">
    <property type="entry name" value="CCT"/>
    <property type="match status" value="1"/>
</dbReference>
<dbReference type="EMBL" id="JAAWWB010000018">
    <property type="protein sequence ID" value="KAG6761211.1"/>
    <property type="molecule type" value="Genomic_DNA"/>
</dbReference>
<dbReference type="Proteomes" id="UP000886885">
    <property type="component" value="Chromosome 9D"/>
</dbReference>
<keyword evidence="6" id="KW-1185">Reference proteome</keyword>
<comment type="subcellular location">
    <subcellularLocation>
        <location evidence="1 3">Nucleus</location>
    </subcellularLocation>
</comment>
<dbReference type="PROSITE" id="PS51017">
    <property type="entry name" value="CCT"/>
    <property type="match status" value="1"/>
</dbReference>
<dbReference type="PANTHER" id="PTHR31874:SF41">
    <property type="entry name" value="CCT MOTIF FAMILY PROTEIN"/>
    <property type="match status" value="1"/>
</dbReference>
<evidence type="ECO:0000256" key="2">
    <source>
        <dbReference type="ARBA" id="ARBA00023242"/>
    </source>
</evidence>
<dbReference type="InterPro" id="IPR010402">
    <property type="entry name" value="CCT_domain"/>
</dbReference>
<dbReference type="OrthoDB" id="153872at2759"/>
<reference evidence="5" key="1">
    <citation type="journal article" date="2020" name="bioRxiv">
        <title>Hybrid origin of Populus tomentosa Carr. identified through genome sequencing and phylogenomic analysis.</title>
        <authorList>
            <person name="An X."/>
            <person name="Gao K."/>
            <person name="Chen Z."/>
            <person name="Li J."/>
            <person name="Yang X."/>
            <person name="Yang X."/>
            <person name="Zhou J."/>
            <person name="Guo T."/>
            <person name="Zhao T."/>
            <person name="Huang S."/>
            <person name="Miao D."/>
            <person name="Khan W.U."/>
            <person name="Rao P."/>
            <person name="Ye M."/>
            <person name="Lei B."/>
            <person name="Liao W."/>
            <person name="Wang J."/>
            <person name="Ji L."/>
            <person name="Li Y."/>
            <person name="Guo B."/>
            <person name="Mustafa N.S."/>
            <person name="Li S."/>
            <person name="Yun Q."/>
            <person name="Keller S.R."/>
            <person name="Mao J."/>
            <person name="Zhang R."/>
            <person name="Strauss S.H."/>
        </authorList>
    </citation>
    <scope>NUCLEOTIDE SEQUENCE</scope>
    <source>
        <strain evidence="5">GM15</strain>
        <tissue evidence="5">Leaf</tissue>
    </source>
</reference>
<protein>
    <recommendedName>
        <fullName evidence="4">CCT domain-containing protein</fullName>
    </recommendedName>
</protein>
<evidence type="ECO:0000259" key="4">
    <source>
        <dbReference type="PROSITE" id="PS51017"/>
    </source>
</evidence>
<name>A0A8X8CG36_POPTO</name>
<accession>A0A8X8CG36</accession>
<keyword evidence="2 3" id="KW-0539">Nucleus</keyword>
<dbReference type="InterPro" id="IPR052453">
    <property type="entry name" value="CONSTANS-like_ZF"/>
</dbReference>
<dbReference type="GO" id="GO:0006355">
    <property type="term" value="P:regulation of DNA-templated transcription"/>
    <property type="evidence" value="ECO:0007669"/>
    <property type="project" value="TreeGrafter"/>
</dbReference>
<gene>
    <name evidence="5" type="ORF">POTOM_034412</name>
</gene>
<evidence type="ECO:0000256" key="1">
    <source>
        <dbReference type="ARBA" id="ARBA00004123"/>
    </source>
</evidence>
<organism evidence="5 6">
    <name type="scientific">Populus tomentosa</name>
    <name type="common">Chinese white poplar</name>
    <dbReference type="NCBI Taxonomy" id="118781"/>
    <lineage>
        <taxon>Eukaryota</taxon>
        <taxon>Viridiplantae</taxon>
        <taxon>Streptophyta</taxon>
        <taxon>Embryophyta</taxon>
        <taxon>Tracheophyta</taxon>
        <taxon>Spermatophyta</taxon>
        <taxon>Magnoliopsida</taxon>
        <taxon>eudicotyledons</taxon>
        <taxon>Gunneridae</taxon>
        <taxon>Pentapetalae</taxon>
        <taxon>rosids</taxon>
        <taxon>fabids</taxon>
        <taxon>Malpighiales</taxon>
        <taxon>Salicaceae</taxon>
        <taxon>Saliceae</taxon>
        <taxon>Populus</taxon>
    </lineage>
</organism>
<sequence length="231" mass="27028">MRCNSFLKNPKEEEQAVPDTVVTQFSNTKEEAHVNGDIDAMDELEGILGIEDDERLSSDNMYGLLGWDFMDSEEYPAVEDEEGSEIFRFDDSRSSFFEFEDSHYSTGKVIKESLGFWDGDEKRVSLNLNLNYQEVLDAWSDRGSLLADDYYSLSMESTCYYVIKLINVENNIQKGEVPVMEEDRTKREASVLRYREKRQTRLFSKKIRYQVRKLNADKRPRLKGRFVKRVS</sequence>
<comment type="caution">
    <text evidence="5">The sequence shown here is derived from an EMBL/GenBank/DDBJ whole genome shotgun (WGS) entry which is preliminary data.</text>
</comment>
<evidence type="ECO:0000256" key="3">
    <source>
        <dbReference type="PROSITE-ProRule" id="PRU00357"/>
    </source>
</evidence>
<dbReference type="GO" id="GO:0005634">
    <property type="term" value="C:nucleus"/>
    <property type="evidence" value="ECO:0007669"/>
    <property type="project" value="UniProtKB-SubCell"/>
</dbReference>
<dbReference type="AlphaFoldDB" id="A0A8X8CG36"/>